<evidence type="ECO:0000256" key="1">
    <source>
        <dbReference type="SAM" id="MobiDB-lite"/>
    </source>
</evidence>
<dbReference type="EMBL" id="JAEVHM010000056">
    <property type="protein sequence ID" value="MBM0232888.1"/>
    <property type="molecule type" value="Genomic_DNA"/>
</dbReference>
<accession>A0ABS1XUG2</accession>
<keyword evidence="3" id="KW-1185">Reference proteome</keyword>
<protein>
    <submittedName>
        <fullName evidence="2">Uncharacterized protein</fullName>
    </submittedName>
</protein>
<dbReference type="RefSeq" id="WP_203175360.1">
    <property type="nucleotide sequence ID" value="NZ_JAEVHM010000056.1"/>
</dbReference>
<sequence length="120" mass="12985">MGDTTMYCIHDRLAASCEDCQFVAALEKGRPDAVRLAQGIDGTPDHAPVNASEPEQLETVEQDTQIMRPDLDRDLGTKGTYTLIRAGEQVPAELADFPRQPGSYTGPVTKASKPRTPTIA</sequence>
<name>A0ABS1XUG2_9ACTN</name>
<feature type="region of interest" description="Disordered" evidence="1">
    <location>
        <begin position="92"/>
        <end position="120"/>
    </location>
</feature>
<organism evidence="2 3">
    <name type="scientific">Micromonospora parastrephiae</name>
    <dbReference type="NCBI Taxonomy" id="2806101"/>
    <lineage>
        <taxon>Bacteria</taxon>
        <taxon>Bacillati</taxon>
        <taxon>Actinomycetota</taxon>
        <taxon>Actinomycetes</taxon>
        <taxon>Micromonosporales</taxon>
        <taxon>Micromonosporaceae</taxon>
        <taxon>Micromonospora</taxon>
    </lineage>
</organism>
<evidence type="ECO:0000313" key="2">
    <source>
        <dbReference type="EMBL" id="MBM0232888.1"/>
    </source>
</evidence>
<gene>
    <name evidence="2" type="ORF">JNW91_14075</name>
</gene>
<reference evidence="2 3" key="1">
    <citation type="submission" date="2021-01" db="EMBL/GenBank/DDBJ databases">
        <title>Draft genome sequence of Micromonospora sp. strain STR1_7.</title>
        <authorList>
            <person name="Karlyshev A."/>
            <person name="Jawad R."/>
        </authorList>
    </citation>
    <scope>NUCLEOTIDE SEQUENCE [LARGE SCALE GENOMIC DNA]</scope>
    <source>
        <strain evidence="2 3">STR1-7</strain>
    </source>
</reference>
<dbReference type="Proteomes" id="UP000601027">
    <property type="component" value="Unassembled WGS sequence"/>
</dbReference>
<proteinExistence type="predicted"/>
<comment type="caution">
    <text evidence="2">The sequence shown here is derived from an EMBL/GenBank/DDBJ whole genome shotgun (WGS) entry which is preliminary data.</text>
</comment>
<evidence type="ECO:0000313" key="3">
    <source>
        <dbReference type="Proteomes" id="UP000601027"/>
    </source>
</evidence>
<feature type="region of interest" description="Disordered" evidence="1">
    <location>
        <begin position="39"/>
        <end position="60"/>
    </location>
</feature>